<keyword evidence="1" id="KW-0472">Membrane</keyword>
<organism evidence="2 3">
    <name type="scientific">Afipia felis</name>
    <name type="common">Cat scratch disease bacillus</name>
    <dbReference type="NCBI Taxonomy" id="1035"/>
    <lineage>
        <taxon>Bacteria</taxon>
        <taxon>Pseudomonadati</taxon>
        <taxon>Pseudomonadota</taxon>
        <taxon>Alphaproteobacteria</taxon>
        <taxon>Hyphomicrobiales</taxon>
        <taxon>Nitrobacteraceae</taxon>
        <taxon>Afipia</taxon>
    </lineage>
</organism>
<gene>
    <name evidence="2" type="ORF">NCTC12722_03646</name>
</gene>
<proteinExistence type="predicted"/>
<keyword evidence="1" id="KW-1133">Transmembrane helix</keyword>
<feature type="transmembrane region" description="Helical" evidence="1">
    <location>
        <begin position="7"/>
        <end position="27"/>
    </location>
</feature>
<evidence type="ECO:0000313" key="2">
    <source>
        <dbReference type="EMBL" id="SUU86421.1"/>
    </source>
</evidence>
<name>A0A380WBT8_AFIFE</name>
<sequence length="46" mass="4956">MSEKDKVTVFGSALLLIAIISFGLYAMDRARSYGDEGLSDISAQSK</sequence>
<dbReference type="Proteomes" id="UP000254343">
    <property type="component" value="Unassembled WGS sequence"/>
</dbReference>
<dbReference type="EMBL" id="UIGB01000001">
    <property type="protein sequence ID" value="SUU86421.1"/>
    <property type="molecule type" value="Genomic_DNA"/>
</dbReference>
<reference evidence="2 3" key="1">
    <citation type="submission" date="2018-06" db="EMBL/GenBank/DDBJ databases">
        <authorList>
            <consortium name="Pathogen Informatics"/>
            <person name="Doyle S."/>
        </authorList>
    </citation>
    <scope>NUCLEOTIDE SEQUENCE [LARGE SCALE GENOMIC DNA]</scope>
    <source>
        <strain evidence="2 3">NCTC12722</strain>
    </source>
</reference>
<keyword evidence="1" id="KW-0812">Transmembrane</keyword>
<dbReference type="AlphaFoldDB" id="A0A380WBT8"/>
<dbReference type="RefSeq" id="WP_002717244.1">
    <property type="nucleotide sequence ID" value="NZ_UFSI01000001.1"/>
</dbReference>
<protein>
    <submittedName>
        <fullName evidence="2">Uncharacterized protein</fullName>
    </submittedName>
</protein>
<evidence type="ECO:0000256" key="1">
    <source>
        <dbReference type="SAM" id="Phobius"/>
    </source>
</evidence>
<evidence type="ECO:0000313" key="3">
    <source>
        <dbReference type="Proteomes" id="UP000254343"/>
    </source>
</evidence>
<accession>A0A380WBT8</accession>